<keyword evidence="4" id="KW-0677">Repeat</keyword>
<dbReference type="AlphaFoldDB" id="A0A167IFA2"/>
<accession>A0A167IFA2</accession>
<dbReference type="PANTHER" id="PTHR10130">
    <property type="entry name" value="PEROXISOMAL TARGETING SIGNAL 1 RECEPTOR PEX5"/>
    <property type="match status" value="1"/>
</dbReference>
<dbReference type="EMBL" id="KV417309">
    <property type="protein sequence ID" value="KZO92589.1"/>
    <property type="molecule type" value="Genomic_DNA"/>
</dbReference>
<dbReference type="GO" id="GO:0016560">
    <property type="term" value="P:protein import into peroxisome matrix, docking"/>
    <property type="evidence" value="ECO:0007669"/>
    <property type="project" value="TreeGrafter"/>
</dbReference>
<dbReference type="InterPro" id="IPR011990">
    <property type="entry name" value="TPR-like_helical_dom_sf"/>
</dbReference>
<reference evidence="7 8" key="1">
    <citation type="journal article" date="2016" name="Mol. Biol. Evol.">
        <title>Comparative Genomics of Early-Diverging Mushroom-Forming Fungi Provides Insights into the Origins of Lignocellulose Decay Capabilities.</title>
        <authorList>
            <person name="Nagy L.G."/>
            <person name="Riley R."/>
            <person name="Tritt A."/>
            <person name="Adam C."/>
            <person name="Daum C."/>
            <person name="Floudas D."/>
            <person name="Sun H."/>
            <person name="Yadav J.S."/>
            <person name="Pangilinan J."/>
            <person name="Larsson K.H."/>
            <person name="Matsuura K."/>
            <person name="Barry K."/>
            <person name="Labutti K."/>
            <person name="Kuo R."/>
            <person name="Ohm R.A."/>
            <person name="Bhattacharya S.S."/>
            <person name="Shirouzu T."/>
            <person name="Yoshinaga Y."/>
            <person name="Martin F.M."/>
            <person name="Grigoriev I.V."/>
            <person name="Hibbett D.S."/>
        </authorList>
    </citation>
    <scope>NUCLEOTIDE SEQUENCE [LARGE SCALE GENOMIC DNA]</scope>
    <source>
        <strain evidence="7 8">TUFC12733</strain>
    </source>
</reference>
<dbReference type="Gene3D" id="1.25.40.10">
    <property type="entry name" value="Tetratricopeptide repeat domain"/>
    <property type="match status" value="1"/>
</dbReference>
<evidence type="ECO:0000256" key="4">
    <source>
        <dbReference type="ARBA" id="ARBA00022737"/>
    </source>
</evidence>
<feature type="repeat" description="TPR" evidence="6">
    <location>
        <begin position="126"/>
        <end position="159"/>
    </location>
</feature>
<dbReference type="OrthoDB" id="10006023at2759"/>
<dbReference type="InterPro" id="IPR024111">
    <property type="entry name" value="PEX5/PEX5L"/>
</dbReference>
<keyword evidence="8" id="KW-1185">Reference proteome</keyword>
<keyword evidence="3" id="KW-0963">Cytoplasm</keyword>
<dbReference type="PROSITE" id="PS50005">
    <property type="entry name" value="TPR"/>
    <property type="match status" value="2"/>
</dbReference>
<evidence type="ECO:0000313" key="8">
    <source>
        <dbReference type="Proteomes" id="UP000076738"/>
    </source>
</evidence>
<dbReference type="SMART" id="SM00028">
    <property type="entry name" value="TPR"/>
    <property type="match status" value="4"/>
</dbReference>
<name>A0A167IFA2_CALVF</name>
<comment type="similarity">
    <text evidence="2">Belongs to the peroxisomal targeting signal receptor family.</text>
</comment>
<evidence type="ECO:0000256" key="1">
    <source>
        <dbReference type="ARBA" id="ARBA00004496"/>
    </source>
</evidence>
<dbReference type="SUPFAM" id="SSF48452">
    <property type="entry name" value="TPR-like"/>
    <property type="match status" value="1"/>
</dbReference>
<evidence type="ECO:0000256" key="6">
    <source>
        <dbReference type="PROSITE-ProRule" id="PRU00339"/>
    </source>
</evidence>
<sequence>MIQLGGVDRSQTSQFQLWYTLGQVLVRDERDDKGIKALVRAVKESTGQPEGNSAVLELAIAYVNQSYDMACFITLLRFLRSAHPLHANLPELDSIRGHALWSVRDIVKDAFLSLAREQHAKNVVDPEIQMGLGVLLYSEAEYDRAAECFQAALSINPENAVLWNRLGSCLSNGNRPEEAIGSYRRALEIWPNYTRAVVNIGVACLNMGAHKEAVEHFLSAIGMHDGSGSRAPSKAIPRGVKSNEDIWKTLRRTFLAMDRHDLAERALAPDRSAEGFRGEGFEF</sequence>
<protein>
    <submittedName>
        <fullName evidence="7">TPR-like protein</fullName>
    </submittedName>
</protein>
<organism evidence="7 8">
    <name type="scientific">Calocera viscosa (strain TUFC12733)</name>
    <dbReference type="NCBI Taxonomy" id="1330018"/>
    <lineage>
        <taxon>Eukaryota</taxon>
        <taxon>Fungi</taxon>
        <taxon>Dikarya</taxon>
        <taxon>Basidiomycota</taxon>
        <taxon>Agaricomycotina</taxon>
        <taxon>Dacrymycetes</taxon>
        <taxon>Dacrymycetales</taxon>
        <taxon>Dacrymycetaceae</taxon>
        <taxon>Calocera</taxon>
    </lineage>
</organism>
<dbReference type="STRING" id="1330018.A0A167IFA2"/>
<evidence type="ECO:0000256" key="5">
    <source>
        <dbReference type="ARBA" id="ARBA00022803"/>
    </source>
</evidence>
<evidence type="ECO:0000256" key="3">
    <source>
        <dbReference type="ARBA" id="ARBA00022490"/>
    </source>
</evidence>
<dbReference type="GO" id="GO:0005778">
    <property type="term" value="C:peroxisomal membrane"/>
    <property type="evidence" value="ECO:0007669"/>
    <property type="project" value="TreeGrafter"/>
</dbReference>
<keyword evidence="5 6" id="KW-0802">TPR repeat</keyword>
<evidence type="ECO:0000313" key="7">
    <source>
        <dbReference type="EMBL" id="KZO92589.1"/>
    </source>
</evidence>
<dbReference type="GO" id="GO:0005829">
    <property type="term" value="C:cytosol"/>
    <property type="evidence" value="ECO:0007669"/>
    <property type="project" value="TreeGrafter"/>
</dbReference>
<dbReference type="Pfam" id="PF13432">
    <property type="entry name" value="TPR_16"/>
    <property type="match status" value="1"/>
</dbReference>
<evidence type="ECO:0000256" key="2">
    <source>
        <dbReference type="ARBA" id="ARBA00005348"/>
    </source>
</evidence>
<proteinExistence type="inferred from homology"/>
<dbReference type="PROSITE" id="PS50293">
    <property type="entry name" value="TPR_REGION"/>
    <property type="match status" value="1"/>
</dbReference>
<dbReference type="GO" id="GO:0005052">
    <property type="term" value="F:peroxisome matrix targeting signal-1 binding"/>
    <property type="evidence" value="ECO:0007669"/>
    <property type="project" value="TreeGrafter"/>
</dbReference>
<feature type="repeat" description="TPR" evidence="6">
    <location>
        <begin position="160"/>
        <end position="193"/>
    </location>
</feature>
<gene>
    <name evidence="7" type="ORF">CALVIDRAFT_303802</name>
</gene>
<dbReference type="Proteomes" id="UP000076738">
    <property type="component" value="Unassembled WGS sequence"/>
</dbReference>
<comment type="subcellular location">
    <subcellularLocation>
        <location evidence="1">Cytoplasm</location>
    </subcellularLocation>
</comment>
<dbReference type="InterPro" id="IPR019734">
    <property type="entry name" value="TPR_rpt"/>
</dbReference>
<dbReference type="PANTHER" id="PTHR10130:SF9">
    <property type="entry name" value="PEROXISOMAL TARGETING SIGNAL RECEPTOR"/>
    <property type="match status" value="1"/>
</dbReference>